<dbReference type="InterPro" id="IPR013396">
    <property type="entry name" value="CRISPR-assoc_prot_Csy4"/>
</dbReference>
<dbReference type="CDD" id="cd09739">
    <property type="entry name" value="Cas6_I-F"/>
    <property type="match status" value="1"/>
</dbReference>
<dbReference type="Pfam" id="PF09618">
    <property type="entry name" value="Cas_Csy4"/>
    <property type="match status" value="1"/>
</dbReference>
<evidence type="ECO:0000313" key="2">
    <source>
        <dbReference type="Proteomes" id="UP000245212"/>
    </source>
</evidence>
<dbReference type="GO" id="GO:0004519">
    <property type="term" value="F:endonuclease activity"/>
    <property type="evidence" value="ECO:0007669"/>
    <property type="project" value="InterPro"/>
</dbReference>
<dbReference type="AlphaFoldDB" id="A0A2V1JY21"/>
<dbReference type="InterPro" id="IPR042564">
    <property type="entry name" value="CRISPR-Cas6/Csy4_sf"/>
</dbReference>
<name>A0A2V1JY21_9BURK</name>
<evidence type="ECO:0000313" key="1">
    <source>
        <dbReference type="EMBL" id="PWF23784.1"/>
    </source>
</evidence>
<keyword evidence="2" id="KW-1185">Reference proteome</keyword>
<gene>
    <name evidence="1" type="primary">cas6f</name>
    <name evidence="1" type="ORF">DD235_05405</name>
</gene>
<comment type="caution">
    <text evidence="1">The sequence shown here is derived from an EMBL/GenBank/DDBJ whole genome shotgun (WGS) entry which is preliminary data.</text>
</comment>
<reference evidence="2" key="1">
    <citation type="submission" date="2018-05" db="EMBL/GenBank/DDBJ databases">
        <authorList>
            <person name="Li Y."/>
        </authorList>
    </citation>
    <scope>NUCLEOTIDE SEQUENCE [LARGE SCALE GENOMIC DNA]</scope>
    <source>
        <strain evidence="2">3d-2-2</strain>
    </source>
</reference>
<sequence>MDHYIDLRVRSDPEFPVPQLLNALFAKLHRALVALKADDIGVSFPGHKSKGAGLGHTLRLHGHQARLQHLMQENWLTGMADHIDAAGILPIPAGVQHRIVQRVQVHSSAERIRRRQMKRHGLTAEEARQRIPDTVEQRLDLPWLTLRSQSTGQHFRLFVEHLPCQTTAVSGSFNAYGLSNVATVPWF</sequence>
<dbReference type="Proteomes" id="UP000245212">
    <property type="component" value="Unassembled WGS sequence"/>
</dbReference>
<dbReference type="Gene3D" id="3.30.70.2540">
    <property type="entry name" value="CRISPR-associated endoribonuclease Cas6/Csy4"/>
    <property type="match status" value="1"/>
</dbReference>
<accession>A0A2V1JY21</accession>
<dbReference type="GO" id="GO:0043571">
    <property type="term" value="P:maintenance of CRISPR repeat elements"/>
    <property type="evidence" value="ECO:0007669"/>
    <property type="project" value="InterPro"/>
</dbReference>
<organism evidence="1 2">
    <name type="scientific">Corticimicrobacter populi</name>
    <dbReference type="NCBI Taxonomy" id="2175229"/>
    <lineage>
        <taxon>Bacteria</taxon>
        <taxon>Pseudomonadati</taxon>
        <taxon>Pseudomonadota</taxon>
        <taxon>Betaproteobacteria</taxon>
        <taxon>Burkholderiales</taxon>
        <taxon>Alcaligenaceae</taxon>
        <taxon>Corticimicrobacter</taxon>
    </lineage>
</organism>
<dbReference type="RefSeq" id="WP_109061062.1">
    <property type="nucleotide sequence ID" value="NZ_QETA01000002.1"/>
</dbReference>
<dbReference type="EMBL" id="QETA01000002">
    <property type="protein sequence ID" value="PWF23784.1"/>
    <property type="molecule type" value="Genomic_DNA"/>
</dbReference>
<protein>
    <submittedName>
        <fullName evidence="1">Type I-F CRISPR-associated endoribonuclease Cas6/Csy4</fullName>
    </submittedName>
</protein>
<dbReference type="NCBIfam" id="TIGR02563">
    <property type="entry name" value="cas_Csy4"/>
    <property type="match status" value="1"/>
</dbReference>
<proteinExistence type="predicted"/>